<dbReference type="GO" id="GO:0005283">
    <property type="term" value="F:amino acid:sodium symporter activity"/>
    <property type="evidence" value="ECO:0007669"/>
    <property type="project" value="TreeGrafter"/>
</dbReference>
<sequence>MKEDLQKEKNEPKRRDKWDNPIEFFLSCVAMSVGLGNVWRFPYIVYTNGGGAFLIPYFIIMFLVGRPFYFVELVVGQFSQSNGAKVWDAVPIFRGVGYVITIYYFFVSFQTILPWTQCYDQFDLNLKEICVPTANTTEEIEEYLNNVGINSSNYKIIGSAEKYYLNNVLRMKEDLSDGLGPPNTGKKLLQPKVWYTAIGQLFFSLSVATSVIPSMASYNDFNHNIYRDAWILAVIDTITSFIAGFAIFSVLGNLSYQLGKPIDEVVTSGTSLAFITYPTAISKFDVVPQLFSVLFFVMLAVLGLGSLIALMNAISILAFISGIIYTTPGGQQALSVIDSYGAILNAYIFGLFQAIGWGYLYGVGKIKRDIKFMLNINIGCYWYLCWGFVCPLLLFGILIYQIIKWEDVEFNGPLPGYLLWMGRVIPIISMIVFLSFMVNTFLNSKVPKDLIRPLDSWGPKDPEIKKGYIKFIKEYDEYPEEETSDDENDIKV</sequence>
<dbReference type="PANTHER" id="PTHR11616:SF321">
    <property type="entry name" value="SODIUM-DEPENDENT NUTRIENT AMINO ACID TRANSPORTER 1-RELATED"/>
    <property type="match status" value="1"/>
</dbReference>
<proteinExistence type="inferred from homology"/>
<keyword evidence="10" id="KW-0472">Membrane</keyword>
<evidence type="ECO:0000256" key="8">
    <source>
        <dbReference type="ARBA" id="ARBA00023053"/>
    </source>
</evidence>
<keyword evidence="6" id="KW-0029">Amino-acid transport</keyword>
<evidence type="ECO:0000256" key="7">
    <source>
        <dbReference type="ARBA" id="ARBA00022989"/>
    </source>
</evidence>
<keyword evidence="7" id="KW-1133">Transmembrane helix</keyword>
<dbReference type="GO" id="GO:0046872">
    <property type="term" value="F:metal ion binding"/>
    <property type="evidence" value="ECO:0007669"/>
    <property type="project" value="UniProtKB-KW"/>
</dbReference>
<dbReference type="OrthoDB" id="6581954at2759"/>
<evidence type="ECO:0000256" key="5">
    <source>
        <dbReference type="ARBA" id="ARBA00022847"/>
    </source>
</evidence>
<organism evidence="16 17">
    <name type="scientific">Lepeophtheirus salmonis</name>
    <name type="common">Salmon louse</name>
    <name type="synonym">Caligus salmonis</name>
    <dbReference type="NCBI Taxonomy" id="72036"/>
    <lineage>
        <taxon>Eukaryota</taxon>
        <taxon>Metazoa</taxon>
        <taxon>Ecdysozoa</taxon>
        <taxon>Arthropoda</taxon>
        <taxon>Crustacea</taxon>
        <taxon>Multicrustacea</taxon>
        <taxon>Hexanauplia</taxon>
        <taxon>Copepoda</taxon>
        <taxon>Siphonostomatoida</taxon>
        <taxon>Caligidae</taxon>
        <taxon>Lepeophtheirus</taxon>
    </lineage>
</organism>
<dbReference type="Pfam" id="PF00209">
    <property type="entry name" value="SNF"/>
    <property type="match status" value="2"/>
</dbReference>
<evidence type="ECO:0000256" key="11">
    <source>
        <dbReference type="ARBA" id="ARBA00023180"/>
    </source>
</evidence>
<evidence type="ECO:0000256" key="3">
    <source>
        <dbReference type="ARBA" id="ARBA00022448"/>
    </source>
</evidence>
<dbReference type="PROSITE" id="PS00610">
    <property type="entry name" value="NA_NEUROTRAN_SYMP_1"/>
    <property type="match status" value="1"/>
</dbReference>
<keyword evidence="11" id="KW-0325">Glycoprotein</keyword>
<evidence type="ECO:0000256" key="10">
    <source>
        <dbReference type="ARBA" id="ARBA00023136"/>
    </source>
</evidence>
<keyword evidence="4 15" id="KW-0812">Transmembrane</keyword>
<evidence type="ECO:0000256" key="2">
    <source>
        <dbReference type="ARBA" id="ARBA00006459"/>
    </source>
</evidence>
<evidence type="ECO:0000256" key="1">
    <source>
        <dbReference type="ARBA" id="ARBA00004141"/>
    </source>
</evidence>
<keyword evidence="9" id="KW-0406">Ion transport</keyword>
<keyword evidence="12" id="KW-0739">Sodium transport</keyword>
<evidence type="ECO:0000256" key="15">
    <source>
        <dbReference type="RuleBase" id="RU003732"/>
    </source>
</evidence>
<feature type="binding site" evidence="14">
    <location>
        <position position="204"/>
    </location>
    <ligand>
        <name>Na(+)</name>
        <dbReference type="ChEBI" id="CHEBI:29101"/>
        <label>1</label>
    </ligand>
</feature>
<keyword evidence="17" id="KW-1185">Reference proteome</keyword>
<evidence type="ECO:0000256" key="14">
    <source>
        <dbReference type="PIRSR" id="PIRSR600175-1"/>
    </source>
</evidence>
<evidence type="ECO:0000256" key="6">
    <source>
        <dbReference type="ARBA" id="ARBA00022970"/>
    </source>
</evidence>
<evidence type="ECO:0000256" key="4">
    <source>
        <dbReference type="ARBA" id="ARBA00022692"/>
    </source>
</evidence>
<evidence type="ECO:0000256" key="9">
    <source>
        <dbReference type="ARBA" id="ARBA00023065"/>
    </source>
</evidence>
<feature type="binding site" evidence="14">
    <location>
        <position position="306"/>
    </location>
    <ligand>
        <name>Na(+)</name>
        <dbReference type="ChEBI" id="CHEBI:29101"/>
        <label>1</label>
    </ligand>
</feature>
<dbReference type="InterPro" id="IPR037272">
    <property type="entry name" value="SNS_sf"/>
</dbReference>
<dbReference type="CDD" id="cd10324">
    <property type="entry name" value="SLC6sbd"/>
    <property type="match status" value="1"/>
</dbReference>
<accession>A0A7R8CZ81</accession>
<evidence type="ECO:0000313" key="17">
    <source>
        <dbReference type="Proteomes" id="UP000675881"/>
    </source>
</evidence>
<keyword evidence="14" id="KW-0479">Metal-binding</keyword>
<comment type="function">
    <text evidence="13">Unusual broad substrate spectrum amino acid:sodium cotransporter that promotes absorption of the D isomers of essential amino acids. Neutral amino acids are the preferred substrates, especially methionine and phenylalanine.</text>
</comment>
<protein>
    <recommendedName>
        <fullName evidence="15">Transporter</fullName>
    </recommendedName>
</protein>
<gene>
    <name evidence="16" type="ORF">LSAA_11324</name>
</gene>
<dbReference type="Proteomes" id="UP000675881">
    <property type="component" value="Chromosome 6"/>
</dbReference>
<dbReference type="SUPFAM" id="SSF161070">
    <property type="entry name" value="SNF-like"/>
    <property type="match status" value="1"/>
</dbReference>
<dbReference type="GO" id="GO:0005886">
    <property type="term" value="C:plasma membrane"/>
    <property type="evidence" value="ECO:0007669"/>
    <property type="project" value="TreeGrafter"/>
</dbReference>
<dbReference type="PRINTS" id="PR00176">
    <property type="entry name" value="NANEUSMPORT"/>
</dbReference>
<comment type="similarity">
    <text evidence="2 15">Belongs to the sodium:neurotransmitter symporter (SNF) (TC 2.A.22) family.</text>
</comment>
<keyword evidence="8 14" id="KW-0915">Sodium</keyword>
<dbReference type="PROSITE" id="PS50267">
    <property type="entry name" value="NA_NEUROTRAN_SYMP_3"/>
    <property type="match status" value="1"/>
</dbReference>
<name>A0A7R8CZ81_LEPSM</name>
<dbReference type="AlphaFoldDB" id="A0A7R8CZ81"/>
<keyword evidence="5 15" id="KW-0769">Symport</keyword>
<evidence type="ECO:0000256" key="13">
    <source>
        <dbReference type="ARBA" id="ARBA00037785"/>
    </source>
</evidence>
<feature type="binding site" evidence="14">
    <location>
        <position position="33"/>
    </location>
    <ligand>
        <name>Na(+)</name>
        <dbReference type="ChEBI" id="CHEBI:29101"/>
        <label>1</label>
    </ligand>
</feature>
<evidence type="ECO:0000256" key="12">
    <source>
        <dbReference type="ARBA" id="ARBA00023201"/>
    </source>
</evidence>
<reference evidence="16" key="1">
    <citation type="submission" date="2021-02" db="EMBL/GenBank/DDBJ databases">
        <authorList>
            <person name="Bekaert M."/>
        </authorList>
    </citation>
    <scope>NUCLEOTIDE SEQUENCE</scope>
    <source>
        <strain evidence="16">IoA-00</strain>
    </source>
</reference>
<dbReference type="GO" id="GO:0015179">
    <property type="term" value="F:L-amino acid transmembrane transporter activity"/>
    <property type="evidence" value="ECO:0007669"/>
    <property type="project" value="TreeGrafter"/>
</dbReference>
<feature type="binding site" evidence="14">
    <location>
        <position position="302"/>
    </location>
    <ligand>
        <name>Na(+)</name>
        <dbReference type="ChEBI" id="CHEBI:29101"/>
        <label>1</label>
    </ligand>
</feature>
<comment type="subcellular location">
    <subcellularLocation>
        <location evidence="1">Membrane</location>
        <topology evidence="1">Multi-pass membrane protein</topology>
    </subcellularLocation>
</comment>
<dbReference type="EMBL" id="HG994585">
    <property type="protein sequence ID" value="CAF2974292.1"/>
    <property type="molecule type" value="Genomic_DNA"/>
</dbReference>
<keyword evidence="3 15" id="KW-0813">Transport</keyword>
<dbReference type="GO" id="GO:0089718">
    <property type="term" value="P:amino acid import across plasma membrane"/>
    <property type="evidence" value="ECO:0007669"/>
    <property type="project" value="TreeGrafter"/>
</dbReference>
<dbReference type="InterPro" id="IPR000175">
    <property type="entry name" value="Na/ntran_symport"/>
</dbReference>
<dbReference type="PANTHER" id="PTHR11616">
    <property type="entry name" value="SODIUM/CHLORIDE DEPENDENT TRANSPORTER"/>
    <property type="match status" value="1"/>
</dbReference>
<evidence type="ECO:0000313" key="16">
    <source>
        <dbReference type="EMBL" id="CAF2974292.1"/>
    </source>
</evidence>
<feature type="binding site" evidence="14">
    <location>
        <position position="37"/>
    </location>
    <ligand>
        <name>Na(+)</name>
        <dbReference type="ChEBI" id="CHEBI:29101"/>
        <label>1</label>
    </ligand>
</feature>